<dbReference type="AlphaFoldDB" id="A0A7X0VV72"/>
<name>A0A7X0VV72_9BACL</name>
<evidence type="ECO:0000259" key="1">
    <source>
        <dbReference type="Pfam" id="PF19502"/>
    </source>
</evidence>
<feature type="domain" description="DUF6036" evidence="1">
    <location>
        <begin position="14"/>
        <end position="146"/>
    </location>
</feature>
<dbReference type="RefSeq" id="WP_185129497.1">
    <property type="nucleotide sequence ID" value="NZ_JACJVO010000015.1"/>
</dbReference>
<keyword evidence="3" id="KW-1185">Reference proteome</keyword>
<dbReference type="InterPro" id="IPR045792">
    <property type="entry name" value="DUF6036"/>
</dbReference>
<comment type="caution">
    <text evidence="2">The sequence shown here is derived from an EMBL/GenBank/DDBJ whole genome shotgun (WGS) entry which is preliminary data.</text>
</comment>
<protein>
    <recommendedName>
        <fullName evidence="1">DUF6036 domain-containing protein</fullName>
    </recommendedName>
</protein>
<evidence type="ECO:0000313" key="2">
    <source>
        <dbReference type="EMBL" id="MBB6731829.1"/>
    </source>
</evidence>
<dbReference type="EMBL" id="JACJVO010000015">
    <property type="protein sequence ID" value="MBB6731829.1"/>
    <property type="molecule type" value="Genomic_DNA"/>
</dbReference>
<dbReference type="Pfam" id="PF19502">
    <property type="entry name" value="DUF6036"/>
    <property type="match status" value="1"/>
</dbReference>
<evidence type="ECO:0000313" key="3">
    <source>
        <dbReference type="Proteomes" id="UP000564644"/>
    </source>
</evidence>
<dbReference type="Proteomes" id="UP000564644">
    <property type="component" value="Unassembled WGS sequence"/>
</dbReference>
<organism evidence="2 3">
    <name type="scientific">Cohnella zeiphila</name>
    <dbReference type="NCBI Taxonomy" id="2761120"/>
    <lineage>
        <taxon>Bacteria</taxon>
        <taxon>Bacillati</taxon>
        <taxon>Bacillota</taxon>
        <taxon>Bacilli</taxon>
        <taxon>Bacillales</taxon>
        <taxon>Paenibacillaceae</taxon>
        <taxon>Cohnella</taxon>
    </lineage>
</organism>
<accession>A0A7X0VV72</accession>
<reference evidence="2 3" key="1">
    <citation type="submission" date="2020-08" db="EMBL/GenBank/DDBJ databases">
        <title>Cohnella phylogeny.</title>
        <authorList>
            <person name="Dunlap C."/>
        </authorList>
    </citation>
    <scope>NUCLEOTIDE SEQUENCE [LARGE SCALE GENOMIC DNA]</scope>
    <source>
        <strain evidence="2 3">CBP 2801</strain>
    </source>
</reference>
<proteinExistence type="predicted"/>
<sequence length="172" mass="20181">MNEDDVYDSRESILNLFDEVDRDLNGQLPIEVYVVGYSAIVLARKNNRGSNDVNIIPSRFSRVFARHGLEIFDEHYFYLPAGYKSRAHEAERTYRSLIVKYADPHDIWFTKLGAFRTKDQTDMVEMIREGIVDPRKLDDLFEQWNEQWFNGSDELVQNYAEVRKNAASNDHP</sequence>
<gene>
    <name evidence="2" type="ORF">H7C18_12985</name>
</gene>